<dbReference type="AlphaFoldDB" id="A0A8J3TD55"/>
<accession>A0A8J3TD55</accession>
<evidence type="ECO:0000313" key="1">
    <source>
        <dbReference type="EMBL" id="GII05179.1"/>
    </source>
</evidence>
<dbReference type="Proteomes" id="UP000634476">
    <property type="component" value="Unassembled WGS sequence"/>
</dbReference>
<dbReference type="EMBL" id="BOOK01000063">
    <property type="protein sequence ID" value="GII05179.1"/>
    <property type="molecule type" value="Genomic_DNA"/>
</dbReference>
<protein>
    <submittedName>
        <fullName evidence="1">Uncharacterized protein</fullName>
    </submittedName>
</protein>
<reference evidence="1" key="1">
    <citation type="submission" date="2021-01" db="EMBL/GenBank/DDBJ databases">
        <title>Whole genome shotgun sequence of Planobispora takensis NBRC 109077.</title>
        <authorList>
            <person name="Komaki H."/>
            <person name="Tamura T."/>
        </authorList>
    </citation>
    <scope>NUCLEOTIDE SEQUENCE</scope>
    <source>
        <strain evidence="1">NBRC 109077</strain>
    </source>
</reference>
<gene>
    <name evidence="1" type="ORF">Pta02_71870</name>
</gene>
<sequence>MTVLAATVITGPAHAGAVVGGTVDITVTPSGFTAPETVRAGALTLNVRSQDPQGAWIGLVRLRPGVGLEQYLEHLRQAMDDDPATSVAGGRAVAEDVVMLGGAAAGHVPAAVTTVVAPGRYHLVDFRDVQEPDFARRVRSLRVVGPAAGARTPSPAPAVIKATDSGFVAPRRLVSGSPVLVVNRSSQFNEAMLMPVRPGTTPADLDAFFAGTGGYPFTAGPTGVVPMSPSRAALLTTALPPGEYALVTWVRNLRTGRMLAQEGMRELVNIIPADGSTP</sequence>
<evidence type="ECO:0000313" key="2">
    <source>
        <dbReference type="Proteomes" id="UP000634476"/>
    </source>
</evidence>
<name>A0A8J3TD55_9ACTN</name>
<proteinExistence type="predicted"/>
<comment type="caution">
    <text evidence="1">The sequence shown here is derived from an EMBL/GenBank/DDBJ whole genome shotgun (WGS) entry which is preliminary data.</text>
</comment>
<keyword evidence="2" id="KW-1185">Reference proteome</keyword>
<organism evidence="1 2">
    <name type="scientific">Planobispora takensis</name>
    <dbReference type="NCBI Taxonomy" id="1367882"/>
    <lineage>
        <taxon>Bacteria</taxon>
        <taxon>Bacillati</taxon>
        <taxon>Actinomycetota</taxon>
        <taxon>Actinomycetes</taxon>
        <taxon>Streptosporangiales</taxon>
        <taxon>Streptosporangiaceae</taxon>
        <taxon>Planobispora</taxon>
    </lineage>
</organism>